<organism evidence="2 3">
    <name type="scientific">Acinetobacter baumannii (strain 1295743)</name>
    <dbReference type="NCBI Taxonomy" id="1310613"/>
    <lineage>
        <taxon>Bacteria</taxon>
        <taxon>Pseudomonadati</taxon>
        <taxon>Pseudomonadota</taxon>
        <taxon>Gammaproteobacteria</taxon>
        <taxon>Moraxellales</taxon>
        <taxon>Moraxellaceae</taxon>
        <taxon>Acinetobacter</taxon>
        <taxon>Acinetobacter calcoaceticus/baumannii complex</taxon>
    </lineage>
</organism>
<proteinExistence type="predicted"/>
<gene>
    <name evidence="2" type="ORF">J512_2735</name>
</gene>
<dbReference type="EMBL" id="JEWH01000037">
    <property type="protein sequence ID" value="EXB04900.1"/>
    <property type="molecule type" value="Genomic_DNA"/>
</dbReference>
<keyword evidence="1" id="KW-0812">Transmembrane</keyword>
<feature type="transmembrane region" description="Helical" evidence="1">
    <location>
        <begin position="30"/>
        <end position="45"/>
    </location>
</feature>
<protein>
    <submittedName>
        <fullName evidence="2">Putative membrane protein</fullName>
    </submittedName>
</protein>
<evidence type="ECO:0000313" key="2">
    <source>
        <dbReference type="EMBL" id="EXB04900.1"/>
    </source>
</evidence>
<dbReference type="AlphaFoldDB" id="A0A009HPB9"/>
<dbReference type="Proteomes" id="UP000020595">
    <property type="component" value="Unassembled WGS sequence"/>
</dbReference>
<evidence type="ECO:0000256" key="1">
    <source>
        <dbReference type="SAM" id="Phobius"/>
    </source>
</evidence>
<comment type="caution">
    <text evidence="2">The sequence shown here is derived from an EMBL/GenBank/DDBJ whole genome shotgun (WGS) entry which is preliminary data.</text>
</comment>
<dbReference type="PATRIC" id="fig|1310613.3.peg.2637"/>
<keyword evidence="1" id="KW-1133">Transmembrane helix</keyword>
<reference evidence="2 3" key="1">
    <citation type="submission" date="2014-02" db="EMBL/GenBank/DDBJ databases">
        <title>Comparative genomics and transcriptomics to identify genetic mechanisms underlying the emergence of carbapenem resistant Acinetobacter baumannii (CRAb).</title>
        <authorList>
            <person name="Harris A.D."/>
            <person name="Johnson K.J."/>
            <person name="George J."/>
            <person name="Shefchek K."/>
            <person name="Daugherty S.C."/>
            <person name="Parankush S."/>
            <person name="Sadzewicz L."/>
            <person name="Tallon L."/>
            <person name="Sengamalay N."/>
            <person name="Hazen T.H."/>
            <person name="Rasko D.A."/>
        </authorList>
    </citation>
    <scope>NUCLEOTIDE SEQUENCE [LARGE SCALE GENOMIC DNA]</scope>
    <source>
        <strain evidence="2 3">1295743</strain>
    </source>
</reference>
<accession>A0A009HPB9</accession>
<dbReference type="GeneID" id="92894309"/>
<evidence type="ECO:0000313" key="3">
    <source>
        <dbReference type="Proteomes" id="UP000020595"/>
    </source>
</evidence>
<keyword evidence="1" id="KW-0472">Membrane</keyword>
<name>A0A009HPB9_ACIB9</name>
<sequence length="57" mass="6252">MPSISVILFYILAILGFCSAVGGLLSLSMFLIIIGIGLICAAFLLKKEFKIDVLFWK</sequence>
<dbReference type="RefSeq" id="WP_001139332.1">
    <property type="nucleotide sequence ID" value="NZ_JEWH01000037.1"/>
</dbReference>